<dbReference type="RefSeq" id="WP_168772800.1">
    <property type="nucleotide sequence ID" value="NZ_JAABNR010000001.1"/>
</dbReference>
<comment type="caution">
    <text evidence="1">The sequence shown here is derived from an EMBL/GenBank/DDBJ whole genome shotgun (WGS) entry which is preliminary data.</text>
</comment>
<organism evidence="1 2">
    <name type="scientific">Stagnihabitans tardus</name>
    <dbReference type="NCBI Taxonomy" id="2699202"/>
    <lineage>
        <taxon>Bacteria</taxon>
        <taxon>Pseudomonadati</taxon>
        <taxon>Pseudomonadota</taxon>
        <taxon>Alphaproteobacteria</taxon>
        <taxon>Rhodobacterales</taxon>
        <taxon>Paracoccaceae</taxon>
        <taxon>Stagnihabitans</taxon>
    </lineage>
</organism>
<sequence>MSVVEELGDALARDVIEAMEKLGDDRLFDKLAKVVGDGSPTLLEAFTTAYRVRIAEKRSRKWLEAALKAGRAAEPL</sequence>
<gene>
    <name evidence="1" type="ORF">GV832_00170</name>
</gene>
<keyword evidence="2" id="KW-1185">Reference proteome</keyword>
<dbReference type="AlphaFoldDB" id="A0AAE5BUD2"/>
<accession>A0AAE5BUD2</accession>
<reference evidence="1" key="1">
    <citation type="submission" date="2020-01" db="EMBL/GenBank/DDBJ databases">
        <authorList>
            <person name="Chen W.-M."/>
        </authorList>
    </citation>
    <scope>NUCLEOTIDE SEQUENCE</scope>
    <source>
        <strain evidence="1">CYK-10</strain>
    </source>
</reference>
<proteinExistence type="predicted"/>
<dbReference type="EMBL" id="JAABNR010000001">
    <property type="protein sequence ID" value="NBZ85983.1"/>
    <property type="molecule type" value="Genomic_DNA"/>
</dbReference>
<evidence type="ECO:0000313" key="1">
    <source>
        <dbReference type="EMBL" id="NBZ85983.1"/>
    </source>
</evidence>
<protein>
    <submittedName>
        <fullName evidence="1">Uncharacterized protein</fullName>
    </submittedName>
</protein>
<name>A0AAE5BUD2_9RHOB</name>
<evidence type="ECO:0000313" key="2">
    <source>
        <dbReference type="Proteomes" id="UP001193501"/>
    </source>
</evidence>
<dbReference type="Proteomes" id="UP001193501">
    <property type="component" value="Unassembled WGS sequence"/>
</dbReference>